<keyword evidence="1" id="KW-1133">Transmembrane helix</keyword>
<protein>
    <submittedName>
        <fullName evidence="2">ABC transporter permease</fullName>
    </submittedName>
</protein>
<gene>
    <name evidence="2" type="ORF">DWZ50_20690</name>
</gene>
<keyword evidence="1" id="KW-0472">Membrane</keyword>
<feature type="transmembrane region" description="Helical" evidence="1">
    <location>
        <begin position="56"/>
        <end position="78"/>
    </location>
</feature>
<dbReference type="Pfam" id="PF12730">
    <property type="entry name" value="ABC2_membrane_4"/>
    <property type="match status" value="1"/>
</dbReference>
<feature type="transmembrane region" description="Helical" evidence="1">
    <location>
        <begin position="99"/>
        <end position="125"/>
    </location>
</feature>
<name>A0A415RVJ9_MEDGN</name>
<accession>A0A415RVJ9</accession>
<sequence length="250" mass="28176">MLKMLWAEWRKLRRSSILLITIFATILIAIIVLVAGRETTVEGFYLSDAGWYMTMVQPWATMFVLPAIIAMLGSYMICREEQDDTLKSLLLIPVNETALTAAKMIITFVLSILIYLLLFAITLAVELILHHADLSIGMVLFFLKSYLLEGIGVFLAVSPIIALVSYIKKSYWLALLLAEIYSFAGLFMSMSSLTKTFYPITALLGVAGYYDTTIANLLESLLVLLLCGCLTAFILVWHRYRGKKERKYGK</sequence>
<dbReference type="RefSeq" id="WP_118445612.1">
    <property type="nucleotide sequence ID" value="NZ_JBCPGC010000190.1"/>
</dbReference>
<organism evidence="2 3">
    <name type="scientific">Mediterraneibacter gnavus</name>
    <name type="common">Ruminococcus gnavus</name>
    <dbReference type="NCBI Taxonomy" id="33038"/>
    <lineage>
        <taxon>Bacteria</taxon>
        <taxon>Bacillati</taxon>
        <taxon>Bacillota</taxon>
        <taxon>Clostridia</taxon>
        <taxon>Lachnospirales</taxon>
        <taxon>Lachnospiraceae</taxon>
        <taxon>Mediterraneibacter</taxon>
    </lineage>
</organism>
<feature type="transmembrane region" description="Helical" evidence="1">
    <location>
        <begin position="214"/>
        <end position="237"/>
    </location>
</feature>
<dbReference type="AlphaFoldDB" id="A0A415RVJ9"/>
<dbReference type="EMBL" id="QRQE01000148">
    <property type="protein sequence ID" value="RHM66186.1"/>
    <property type="molecule type" value="Genomic_DNA"/>
</dbReference>
<evidence type="ECO:0000313" key="2">
    <source>
        <dbReference type="EMBL" id="RHM66186.1"/>
    </source>
</evidence>
<evidence type="ECO:0000313" key="3">
    <source>
        <dbReference type="Proteomes" id="UP000285610"/>
    </source>
</evidence>
<feature type="transmembrane region" description="Helical" evidence="1">
    <location>
        <begin position="145"/>
        <end position="164"/>
    </location>
</feature>
<feature type="transmembrane region" description="Helical" evidence="1">
    <location>
        <begin position="16"/>
        <end position="36"/>
    </location>
</feature>
<proteinExistence type="predicted"/>
<dbReference type="Proteomes" id="UP000285610">
    <property type="component" value="Unassembled WGS sequence"/>
</dbReference>
<keyword evidence="1" id="KW-0812">Transmembrane</keyword>
<reference evidence="2 3" key="1">
    <citation type="submission" date="2018-08" db="EMBL/GenBank/DDBJ databases">
        <title>A genome reference for cultivated species of the human gut microbiota.</title>
        <authorList>
            <person name="Zou Y."/>
            <person name="Xue W."/>
            <person name="Luo G."/>
        </authorList>
    </citation>
    <scope>NUCLEOTIDE SEQUENCE [LARGE SCALE GENOMIC DNA]</scope>
    <source>
        <strain evidence="2 3">AF33-12</strain>
    </source>
</reference>
<comment type="caution">
    <text evidence="2">The sequence shown here is derived from an EMBL/GenBank/DDBJ whole genome shotgun (WGS) entry which is preliminary data.</text>
</comment>
<feature type="transmembrane region" description="Helical" evidence="1">
    <location>
        <begin position="171"/>
        <end position="194"/>
    </location>
</feature>
<evidence type="ECO:0000256" key="1">
    <source>
        <dbReference type="SAM" id="Phobius"/>
    </source>
</evidence>